<dbReference type="OrthoDB" id="2126027at2759"/>
<feature type="compositionally biased region" description="Low complexity" evidence="1">
    <location>
        <begin position="323"/>
        <end position="335"/>
    </location>
</feature>
<dbReference type="PANTHER" id="PTHR28457:SF1">
    <property type="entry name" value="CILIA- AND FLAGELLA-ASSOCIATED PROTEIN 119"/>
    <property type="match status" value="1"/>
</dbReference>
<dbReference type="AlphaFoldDB" id="A0A0L0D262"/>
<evidence type="ECO:0000313" key="3">
    <source>
        <dbReference type="Proteomes" id="UP000054408"/>
    </source>
</evidence>
<gene>
    <name evidence="2" type="ORF">AMSG_02824</name>
</gene>
<feature type="compositionally biased region" description="Basic residues" evidence="1">
    <location>
        <begin position="344"/>
        <end position="353"/>
    </location>
</feature>
<accession>A0A0L0D262</accession>
<protein>
    <submittedName>
        <fullName evidence="2">Uncharacterized protein</fullName>
    </submittedName>
</protein>
<sequence>MERGEARRYLWRELSPLDLQALGRAPVVDALHLAGMLRIPTKKALTDSWTAATLEYLASVLVFAREEQLTAPQTSVVFALVRELHSRATRDAAPLADVVALAKSVLAAHARRAPGLPTTPATPDAAISDDDAVDGDDASDANDGNAPAAAELFSLSEIKNIMAFLSSTLFQHYKLFQLAASTPQPQVITSEDVLVEVPARPPPLADAVLRDEFVKSQARKLEDLNTMVEAASRGQALQAQLESYLEKARPLLAALTVSHSTAQLQALLEANVAEFCALYKAGVSEAMAAREAALLAKLAELPVAAPSHRSHKSSRAMSPTPGAAAAAAAATADDAAPTKDRKSSSKRKNKSRQ</sequence>
<name>A0A0L0D262_THETB</name>
<dbReference type="GeneID" id="25562476"/>
<dbReference type="Proteomes" id="UP000054408">
    <property type="component" value="Unassembled WGS sequence"/>
</dbReference>
<feature type="region of interest" description="Disordered" evidence="1">
    <location>
        <begin position="113"/>
        <end position="144"/>
    </location>
</feature>
<dbReference type="EMBL" id="GL349442">
    <property type="protein sequence ID" value="KNC46372.1"/>
    <property type="molecule type" value="Genomic_DNA"/>
</dbReference>
<reference evidence="2 3" key="1">
    <citation type="submission" date="2010-05" db="EMBL/GenBank/DDBJ databases">
        <title>The Genome Sequence of Thecamonas trahens ATCC 50062.</title>
        <authorList>
            <consortium name="The Broad Institute Genome Sequencing Platform"/>
            <person name="Russ C."/>
            <person name="Cuomo C."/>
            <person name="Shea T."/>
            <person name="Young S.K."/>
            <person name="Zeng Q."/>
            <person name="Koehrsen M."/>
            <person name="Haas B."/>
            <person name="Borodovsky M."/>
            <person name="Guigo R."/>
            <person name="Alvarado L."/>
            <person name="Berlin A."/>
            <person name="Bochicchio J."/>
            <person name="Borenstein D."/>
            <person name="Chapman S."/>
            <person name="Chen Z."/>
            <person name="Freedman E."/>
            <person name="Gellesch M."/>
            <person name="Goldberg J."/>
            <person name="Griggs A."/>
            <person name="Gujja S."/>
            <person name="Heilman E."/>
            <person name="Heiman D."/>
            <person name="Hepburn T."/>
            <person name="Howarth C."/>
            <person name="Jen D."/>
            <person name="Larson L."/>
            <person name="Mehta T."/>
            <person name="Park D."/>
            <person name="Pearson M."/>
            <person name="Roberts A."/>
            <person name="Saif S."/>
            <person name="Shenoy N."/>
            <person name="Sisk P."/>
            <person name="Stolte C."/>
            <person name="Sykes S."/>
            <person name="Thomson T."/>
            <person name="Walk T."/>
            <person name="White J."/>
            <person name="Yandava C."/>
            <person name="Burger G."/>
            <person name="Gray M.W."/>
            <person name="Holland P.W.H."/>
            <person name="King N."/>
            <person name="Lang F.B.F."/>
            <person name="Roger A.J."/>
            <person name="Ruiz-Trillo I."/>
            <person name="Lander E."/>
            <person name="Nusbaum C."/>
        </authorList>
    </citation>
    <scope>NUCLEOTIDE SEQUENCE [LARGE SCALE GENOMIC DNA]</scope>
    <source>
        <strain evidence="2 3">ATCC 50062</strain>
    </source>
</reference>
<dbReference type="RefSeq" id="XP_013760665.1">
    <property type="nucleotide sequence ID" value="XM_013905211.1"/>
</dbReference>
<evidence type="ECO:0000313" key="2">
    <source>
        <dbReference type="EMBL" id="KNC46372.1"/>
    </source>
</evidence>
<feature type="region of interest" description="Disordered" evidence="1">
    <location>
        <begin position="305"/>
        <end position="353"/>
    </location>
</feature>
<evidence type="ECO:0000256" key="1">
    <source>
        <dbReference type="SAM" id="MobiDB-lite"/>
    </source>
</evidence>
<dbReference type="Pfam" id="PF14769">
    <property type="entry name" value="CLAMP"/>
    <property type="match status" value="1"/>
</dbReference>
<organism evidence="2 3">
    <name type="scientific">Thecamonas trahens ATCC 50062</name>
    <dbReference type="NCBI Taxonomy" id="461836"/>
    <lineage>
        <taxon>Eukaryota</taxon>
        <taxon>Apusozoa</taxon>
        <taxon>Apusomonadida</taxon>
        <taxon>Apusomonadidae</taxon>
        <taxon>Thecamonas</taxon>
    </lineage>
</organism>
<keyword evidence="3" id="KW-1185">Reference proteome</keyword>
<feature type="compositionally biased region" description="Acidic residues" evidence="1">
    <location>
        <begin position="127"/>
        <end position="140"/>
    </location>
</feature>
<proteinExistence type="predicted"/>
<dbReference type="PANTHER" id="PTHR28457">
    <property type="entry name" value="COILED-COIL DOMAIN-CONTAINING PROTEIN 189"/>
    <property type="match status" value="1"/>
</dbReference>
<dbReference type="InterPro" id="IPR032727">
    <property type="entry name" value="CLAMP"/>
</dbReference>